<comment type="similarity">
    <text evidence="1">Belongs to the short-chain dehydrogenases/reductases (SDR) family.</text>
</comment>
<dbReference type="RefSeq" id="WP_123630226.1">
    <property type="nucleotide sequence ID" value="NZ_AYKH01000004.1"/>
</dbReference>
<evidence type="ECO:0000259" key="2">
    <source>
        <dbReference type="SMART" id="SM00822"/>
    </source>
</evidence>
<dbReference type="SUPFAM" id="SSF51735">
    <property type="entry name" value="NAD(P)-binding Rossmann-fold domains"/>
    <property type="match status" value="2"/>
</dbReference>
<dbReference type="InterPro" id="IPR057326">
    <property type="entry name" value="KR_dom"/>
</dbReference>
<dbReference type="FunFam" id="3.40.50.720:FF:000338">
    <property type="entry name" value="3-oxoacyl-ACP reductase FabG"/>
    <property type="match status" value="1"/>
</dbReference>
<protein>
    <submittedName>
        <fullName evidence="3">3-ketoacyl-ACP reductase</fullName>
    </submittedName>
</protein>
<proteinExistence type="inferred from homology"/>
<keyword evidence="4" id="KW-1185">Reference proteome</keyword>
<dbReference type="PRINTS" id="PR00081">
    <property type="entry name" value="GDHRDH"/>
</dbReference>
<accession>A0A423PV74</accession>
<sequence>MSDYLVRAAANPTVRRVIDTVGLPTPQTLARAEPPYQARFLEGQRVLAGATAASAAFDRVSAALETTGARVERADTPSPADDDRYDALVFDATGLGGAADLRALYDFFHPVARKLTPNARVVVLASLPEAMASVAGASAARAVEGFVRSLAKEIGKLGSTANMLYVEPGAEDRIVEPLRFFLSDYSTYVDGQPLTVTRAGIMPERVPDTQPLADKVALVTGGARGIGAATAERLAAEGATVVCLDIPQDSDTLEETVARFGGTALALDITADDAPRRIADFFTERFGGVDIVVHNAGVTRDKTLANMPEHHWDMVVAINLQAILAVDELLSAEGVINDHGRVTCLCSIGGIAGNRGQTNYGATKAGLIGFVERRGQTERDRGICVNAVAPGFIETRMTAEMPFGVREAGRRLSSLSQGGEPRDVAEAITFLSTPGAGGISGNVLRVCGQSLIGA</sequence>
<dbReference type="SMART" id="SM00822">
    <property type="entry name" value="PKS_KR"/>
    <property type="match status" value="1"/>
</dbReference>
<dbReference type="Pfam" id="PF13561">
    <property type="entry name" value="adh_short_C2"/>
    <property type="match status" value="1"/>
</dbReference>
<organism evidence="3 4">
    <name type="scientific">Salinisphaera orenii MK-B5</name>
    <dbReference type="NCBI Taxonomy" id="856730"/>
    <lineage>
        <taxon>Bacteria</taxon>
        <taxon>Pseudomonadati</taxon>
        <taxon>Pseudomonadota</taxon>
        <taxon>Gammaproteobacteria</taxon>
        <taxon>Salinisphaerales</taxon>
        <taxon>Salinisphaeraceae</taxon>
        <taxon>Salinisphaera</taxon>
    </lineage>
</organism>
<reference evidence="3 4" key="1">
    <citation type="submission" date="2013-10" db="EMBL/GenBank/DDBJ databases">
        <title>Salinisphaera orenii MK-B5 Genome Sequencing.</title>
        <authorList>
            <person name="Lai Q."/>
            <person name="Li C."/>
            <person name="Shao Z."/>
        </authorList>
    </citation>
    <scope>NUCLEOTIDE SEQUENCE [LARGE SCALE GENOMIC DNA]</scope>
    <source>
        <strain evidence="3 4">MK-B5</strain>
    </source>
</reference>
<gene>
    <name evidence="3" type="ORF">SAOR_03440</name>
</gene>
<evidence type="ECO:0000313" key="4">
    <source>
        <dbReference type="Proteomes" id="UP000283993"/>
    </source>
</evidence>
<dbReference type="PRINTS" id="PR00080">
    <property type="entry name" value="SDRFAMILY"/>
</dbReference>
<dbReference type="PANTHER" id="PTHR42760:SF78">
    <property type="entry name" value="3-OXOACYL-[ACYL-CARRIER-PROTEIN] REDUCTASE [NADH]"/>
    <property type="match status" value="1"/>
</dbReference>
<feature type="domain" description="Ketoreductase" evidence="2">
    <location>
        <begin position="215"/>
        <end position="391"/>
    </location>
</feature>
<dbReference type="NCBIfam" id="NF006110">
    <property type="entry name" value="PRK08261.1"/>
    <property type="match status" value="1"/>
</dbReference>
<dbReference type="InterPro" id="IPR002347">
    <property type="entry name" value="SDR_fam"/>
</dbReference>
<name>A0A423PV74_9GAMM</name>
<dbReference type="InterPro" id="IPR036291">
    <property type="entry name" value="NAD(P)-bd_dom_sf"/>
</dbReference>
<evidence type="ECO:0000313" key="3">
    <source>
        <dbReference type="EMBL" id="ROO29516.1"/>
    </source>
</evidence>
<evidence type="ECO:0000256" key="1">
    <source>
        <dbReference type="ARBA" id="ARBA00006484"/>
    </source>
</evidence>
<dbReference type="EMBL" id="AYKH01000004">
    <property type="protein sequence ID" value="ROO29516.1"/>
    <property type="molecule type" value="Genomic_DNA"/>
</dbReference>
<dbReference type="Gene3D" id="3.40.50.720">
    <property type="entry name" value="NAD(P)-binding Rossmann-like Domain"/>
    <property type="match status" value="2"/>
</dbReference>
<comment type="caution">
    <text evidence="3">The sequence shown here is derived from an EMBL/GenBank/DDBJ whole genome shotgun (WGS) entry which is preliminary data.</text>
</comment>
<dbReference type="PANTHER" id="PTHR42760">
    <property type="entry name" value="SHORT-CHAIN DEHYDROGENASES/REDUCTASES FAMILY MEMBER"/>
    <property type="match status" value="1"/>
</dbReference>
<dbReference type="GO" id="GO:0016616">
    <property type="term" value="F:oxidoreductase activity, acting on the CH-OH group of donors, NAD or NADP as acceptor"/>
    <property type="evidence" value="ECO:0007669"/>
    <property type="project" value="TreeGrafter"/>
</dbReference>
<dbReference type="Proteomes" id="UP000283993">
    <property type="component" value="Unassembled WGS sequence"/>
</dbReference>
<dbReference type="AlphaFoldDB" id="A0A423PV74"/>